<dbReference type="OrthoDB" id="186871at2759"/>
<dbReference type="InterPro" id="IPR010736">
    <property type="entry name" value="SHIPPO-rpt"/>
</dbReference>
<dbReference type="AlphaFoldDB" id="A0A9W7D7B3"/>
<dbReference type="InterPro" id="IPR051291">
    <property type="entry name" value="CIMAP"/>
</dbReference>
<dbReference type="Pfam" id="PF07004">
    <property type="entry name" value="SHIPPO-rpt"/>
    <property type="match status" value="5"/>
</dbReference>
<dbReference type="EMBL" id="BSXW01012420">
    <property type="protein sequence ID" value="GMF64587.1"/>
    <property type="molecule type" value="Genomic_DNA"/>
</dbReference>
<feature type="compositionally biased region" description="Polar residues" evidence="1">
    <location>
        <begin position="7"/>
        <end position="24"/>
    </location>
</feature>
<name>A0A9W7D7B3_9STRA</name>
<evidence type="ECO:0000313" key="2">
    <source>
        <dbReference type="EMBL" id="GMF64587.1"/>
    </source>
</evidence>
<protein>
    <submittedName>
        <fullName evidence="2">Unnamed protein product</fullName>
    </submittedName>
</protein>
<feature type="region of interest" description="Disordered" evidence="1">
    <location>
        <begin position="156"/>
        <end position="192"/>
    </location>
</feature>
<evidence type="ECO:0000256" key="1">
    <source>
        <dbReference type="SAM" id="MobiDB-lite"/>
    </source>
</evidence>
<feature type="region of interest" description="Disordered" evidence="1">
    <location>
        <begin position="1"/>
        <end position="24"/>
    </location>
</feature>
<dbReference type="PANTHER" id="PTHR21580">
    <property type="entry name" value="SHIPPO-1-RELATED"/>
    <property type="match status" value="1"/>
</dbReference>
<proteinExistence type="predicted"/>
<gene>
    <name evidence="2" type="ORF">Plil01_001737100</name>
</gene>
<organism evidence="2 3">
    <name type="scientific">Phytophthora lilii</name>
    <dbReference type="NCBI Taxonomy" id="2077276"/>
    <lineage>
        <taxon>Eukaryota</taxon>
        <taxon>Sar</taxon>
        <taxon>Stramenopiles</taxon>
        <taxon>Oomycota</taxon>
        <taxon>Peronosporomycetes</taxon>
        <taxon>Peronosporales</taxon>
        <taxon>Peronosporaceae</taxon>
        <taxon>Phytophthora</taxon>
    </lineage>
</organism>
<accession>A0A9W7D7B3</accession>
<keyword evidence="3" id="KW-1185">Reference proteome</keyword>
<sequence length="394" mass="42981">MKLPASMSGNAWCSSSPTTTTRPQHGTILHVDKCKEDANLKTTRYQKVSSIPSKYETVLHRDPNERNGFGNRTLRFGDCEVCLTLVWCERFQEERQLCCLLTYFALQNELPGPGQYYKPPSLVRSTVDSGSVSRLGYSTGFVSKSKRFNEQVKLVVPGPGQYQPNSSNQSPNASVPGPADYNAAQPSSTYSHNVSKSVFSSKTSRGWNIPTEIPAPGQYENPIQIGQSLRRSPQSIFKSGVKRLGSDATFTPGPGAYNAEDAESALRYDLVAKAHTSAAFHTGNTDRFGRLPGKITTDGELGKCNSRTCHDNAIVTDTCKKMVCCTGPGTYEVPTLVDKLSEKQGSASVFKSKTSRNEGIVGKAQKGTVPGPAFYHPASPEKRSHLLNANKKWL</sequence>
<evidence type="ECO:0000313" key="3">
    <source>
        <dbReference type="Proteomes" id="UP001165083"/>
    </source>
</evidence>
<dbReference type="Proteomes" id="UP001165083">
    <property type="component" value="Unassembled WGS sequence"/>
</dbReference>
<comment type="caution">
    <text evidence="2">The sequence shown here is derived from an EMBL/GenBank/DDBJ whole genome shotgun (WGS) entry which is preliminary data.</text>
</comment>
<reference evidence="2" key="1">
    <citation type="submission" date="2023-04" db="EMBL/GenBank/DDBJ databases">
        <title>Phytophthora lilii NBRC 32176.</title>
        <authorList>
            <person name="Ichikawa N."/>
            <person name="Sato H."/>
            <person name="Tonouchi N."/>
        </authorList>
    </citation>
    <scope>NUCLEOTIDE SEQUENCE</scope>
    <source>
        <strain evidence="2">NBRC 32176</strain>
    </source>
</reference>
<feature type="compositionally biased region" description="Low complexity" evidence="1">
    <location>
        <begin position="159"/>
        <end position="172"/>
    </location>
</feature>
<dbReference type="PANTHER" id="PTHR21580:SF60">
    <property type="entry name" value="SPERM-TAIL PG-RICH REPEAT-CONTAINING PROTEIN 2"/>
    <property type="match status" value="1"/>
</dbReference>